<keyword evidence="3" id="KW-0539">Nucleus</keyword>
<protein>
    <recommendedName>
        <fullName evidence="7">Fms interacting protein</fullName>
    </recommendedName>
</protein>
<evidence type="ECO:0000256" key="1">
    <source>
        <dbReference type="ARBA" id="ARBA00004123"/>
    </source>
</evidence>
<organism evidence="5 6">
    <name type="scientific">Massarina eburnea CBS 473.64</name>
    <dbReference type="NCBI Taxonomy" id="1395130"/>
    <lineage>
        <taxon>Eukaryota</taxon>
        <taxon>Fungi</taxon>
        <taxon>Dikarya</taxon>
        <taxon>Ascomycota</taxon>
        <taxon>Pezizomycotina</taxon>
        <taxon>Dothideomycetes</taxon>
        <taxon>Pleosporomycetidae</taxon>
        <taxon>Pleosporales</taxon>
        <taxon>Massarineae</taxon>
        <taxon>Massarinaceae</taxon>
        <taxon>Massarina</taxon>
    </lineage>
</organism>
<comment type="subcellular location">
    <subcellularLocation>
        <location evidence="1">Nucleus</location>
    </subcellularLocation>
</comment>
<dbReference type="GO" id="GO:0006406">
    <property type="term" value="P:mRNA export from nucleus"/>
    <property type="evidence" value="ECO:0007669"/>
    <property type="project" value="TreeGrafter"/>
</dbReference>
<accession>A0A6A6SGE0</accession>
<evidence type="ECO:0000256" key="3">
    <source>
        <dbReference type="ARBA" id="ARBA00023242"/>
    </source>
</evidence>
<dbReference type="Proteomes" id="UP000799753">
    <property type="component" value="Unassembled WGS sequence"/>
</dbReference>
<dbReference type="OrthoDB" id="20582at2759"/>
<evidence type="ECO:0008006" key="7">
    <source>
        <dbReference type="Google" id="ProtNLM"/>
    </source>
</evidence>
<dbReference type="PANTHER" id="PTHR13375:SF3">
    <property type="entry name" value="THO COMPLEX SUBUNIT 5 HOMOLOG"/>
    <property type="match status" value="1"/>
</dbReference>
<dbReference type="Pfam" id="PF09766">
    <property type="entry name" value="FmiP_Thoc5"/>
    <property type="match status" value="1"/>
</dbReference>
<sequence>MLDPLPADFDPSTFNAAELVKSEHNQKMYQATQALKQAINDLVDYELAHPKILTPTTPEEARNERKAERELSKREGIVKSQLAWVKVLYRQSILKIREEKANTAVDKAVNDQLLLGLSNLRYEEQSLKAEIAGAEKFDHKYTKLNLISREEFLALFPEHASSSEHALMIARIEHEHQDRVRNEERRQEKLKEKQKLISEVKKSKENLTNLDSMVDRIEEAMAPIRKVLANDE</sequence>
<dbReference type="InterPro" id="IPR019163">
    <property type="entry name" value="THO_Thoc5"/>
</dbReference>
<dbReference type="PANTHER" id="PTHR13375">
    <property type="entry name" value="FMS INTERACTING PROTEIN"/>
    <property type="match status" value="1"/>
</dbReference>
<keyword evidence="6" id="KW-1185">Reference proteome</keyword>
<evidence type="ECO:0000313" key="5">
    <source>
        <dbReference type="EMBL" id="KAF2645743.1"/>
    </source>
</evidence>
<gene>
    <name evidence="5" type="ORF">P280DRAFT_390225</name>
</gene>
<keyword evidence="4" id="KW-0175">Coiled coil</keyword>
<dbReference type="EMBL" id="MU006777">
    <property type="protein sequence ID" value="KAF2645743.1"/>
    <property type="molecule type" value="Genomic_DNA"/>
</dbReference>
<name>A0A6A6SGE0_9PLEO</name>
<proteinExistence type="inferred from homology"/>
<feature type="coiled-coil region" evidence="4">
    <location>
        <begin position="173"/>
        <end position="220"/>
    </location>
</feature>
<dbReference type="AlphaFoldDB" id="A0A6A6SGE0"/>
<evidence type="ECO:0000256" key="2">
    <source>
        <dbReference type="ARBA" id="ARBA00008044"/>
    </source>
</evidence>
<comment type="similarity">
    <text evidence="2">Belongs to the THOC5 family.</text>
</comment>
<reference evidence="5" key="1">
    <citation type="journal article" date="2020" name="Stud. Mycol.">
        <title>101 Dothideomycetes genomes: a test case for predicting lifestyles and emergence of pathogens.</title>
        <authorList>
            <person name="Haridas S."/>
            <person name="Albert R."/>
            <person name="Binder M."/>
            <person name="Bloem J."/>
            <person name="Labutti K."/>
            <person name="Salamov A."/>
            <person name="Andreopoulos B."/>
            <person name="Baker S."/>
            <person name="Barry K."/>
            <person name="Bills G."/>
            <person name="Bluhm B."/>
            <person name="Cannon C."/>
            <person name="Castanera R."/>
            <person name="Culley D."/>
            <person name="Daum C."/>
            <person name="Ezra D."/>
            <person name="Gonzalez J."/>
            <person name="Henrissat B."/>
            <person name="Kuo A."/>
            <person name="Liang C."/>
            <person name="Lipzen A."/>
            <person name="Lutzoni F."/>
            <person name="Magnuson J."/>
            <person name="Mondo S."/>
            <person name="Nolan M."/>
            <person name="Ohm R."/>
            <person name="Pangilinan J."/>
            <person name="Park H.-J."/>
            <person name="Ramirez L."/>
            <person name="Alfaro M."/>
            <person name="Sun H."/>
            <person name="Tritt A."/>
            <person name="Yoshinaga Y."/>
            <person name="Zwiers L.-H."/>
            <person name="Turgeon B."/>
            <person name="Goodwin S."/>
            <person name="Spatafora J."/>
            <person name="Crous P."/>
            <person name="Grigoriev I."/>
        </authorList>
    </citation>
    <scope>NUCLEOTIDE SEQUENCE</scope>
    <source>
        <strain evidence="5">CBS 473.64</strain>
    </source>
</reference>
<evidence type="ECO:0000313" key="6">
    <source>
        <dbReference type="Proteomes" id="UP000799753"/>
    </source>
</evidence>
<dbReference type="GO" id="GO:0003729">
    <property type="term" value="F:mRNA binding"/>
    <property type="evidence" value="ECO:0007669"/>
    <property type="project" value="TreeGrafter"/>
</dbReference>
<dbReference type="GO" id="GO:0000445">
    <property type="term" value="C:THO complex part of transcription export complex"/>
    <property type="evidence" value="ECO:0007669"/>
    <property type="project" value="TreeGrafter"/>
</dbReference>
<evidence type="ECO:0000256" key="4">
    <source>
        <dbReference type="SAM" id="Coils"/>
    </source>
</evidence>